<gene>
    <name evidence="3" type="ORF">ILYODFUR_034987</name>
</gene>
<name>A0ABV0UPG7_9TELE</name>
<evidence type="ECO:0000256" key="1">
    <source>
        <dbReference type="SAM" id="MobiDB-lite"/>
    </source>
</evidence>
<sequence>MAQPITVSIHFISLWFDLFACEDWICDFCWVKLVKESRDPQRPHGLKGHSERRKPAPQKPDQSVQMYSGTKTFNLGDMSCGLMKVNHNFRPICYCQVLDGLG</sequence>
<dbReference type="EMBL" id="JAHRIQ010076001">
    <property type="protein sequence ID" value="MEQ2246126.1"/>
    <property type="molecule type" value="Genomic_DNA"/>
</dbReference>
<evidence type="ECO:0000256" key="2">
    <source>
        <dbReference type="SAM" id="SignalP"/>
    </source>
</evidence>
<feature type="chain" id="PRO_5045138576" evidence="2">
    <location>
        <begin position="21"/>
        <end position="102"/>
    </location>
</feature>
<keyword evidence="4" id="KW-1185">Reference proteome</keyword>
<reference evidence="3 4" key="1">
    <citation type="submission" date="2021-06" db="EMBL/GenBank/DDBJ databases">
        <authorList>
            <person name="Palmer J.M."/>
        </authorList>
    </citation>
    <scope>NUCLEOTIDE SEQUENCE [LARGE SCALE GENOMIC DNA]</scope>
    <source>
        <strain evidence="4">if_2019</strain>
        <tissue evidence="3">Muscle</tissue>
    </source>
</reference>
<accession>A0ABV0UPG7</accession>
<protein>
    <submittedName>
        <fullName evidence="3">Uncharacterized protein</fullName>
    </submittedName>
</protein>
<dbReference type="Proteomes" id="UP001482620">
    <property type="component" value="Unassembled WGS sequence"/>
</dbReference>
<evidence type="ECO:0000313" key="3">
    <source>
        <dbReference type="EMBL" id="MEQ2246126.1"/>
    </source>
</evidence>
<evidence type="ECO:0000313" key="4">
    <source>
        <dbReference type="Proteomes" id="UP001482620"/>
    </source>
</evidence>
<keyword evidence="2" id="KW-0732">Signal</keyword>
<organism evidence="3 4">
    <name type="scientific">Ilyodon furcidens</name>
    <name type="common">goldbreast splitfin</name>
    <dbReference type="NCBI Taxonomy" id="33524"/>
    <lineage>
        <taxon>Eukaryota</taxon>
        <taxon>Metazoa</taxon>
        <taxon>Chordata</taxon>
        <taxon>Craniata</taxon>
        <taxon>Vertebrata</taxon>
        <taxon>Euteleostomi</taxon>
        <taxon>Actinopterygii</taxon>
        <taxon>Neopterygii</taxon>
        <taxon>Teleostei</taxon>
        <taxon>Neoteleostei</taxon>
        <taxon>Acanthomorphata</taxon>
        <taxon>Ovalentaria</taxon>
        <taxon>Atherinomorphae</taxon>
        <taxon>Cyprinodontiformes</taxon>
        <taxon>Goodeidae</taxon>
        <taxon>Ilyodon</taxon>
    </lineage>
</organism>
<feature type="compositionally biased region" description="Basic residues" evidence="1">
    <location>
        <begin position="44"/>
        <end position="56"/>
    </location>
</feature>
<feature type="region of interest" description="Disordered" evidence="1">
    <location>
        <begin position="39"/>
        <end position="64"/>
    </location>
</feature>
<feature type="signal peptide" evidence="2">
    <location>
        <begin position="1"/>
        <end position="20"/>
    </location>
</feature>
<comment type="caution">
    <text evidence="3">The sequence shown here is derived from an EMBL/GenBank/DDBJ whole genome shotgun (WGS) entry which is preliminary data.</text>
</comment>
<proteinExistence type="predicted"/>